<sequence>MTYKASFRLVSPLRVDCLTQPGVEYRDGDSARRFWESVARESGTIYARKVPQAGSLQYESAQSIDIQNDIAVVKDKVQVEKSFYRSQEPTVEISSVEWSLCDFGILLSEIELAVGIEGKTASSIEQLVQKVATRINQELIARIYDELRDVIKQHDGYEEFVLFQGDTPMEDAWASRALIFDPSESEYAELQSDFALEWLGNTKGKSGIVESLKQRKISHTADWMNYIYLRETADNRVEMQEMWKALVRAQFFYAATGRSDSNLMNILSWAMSQSSDISTSKLRAQLRQEMDFAEALFLKKTEVGKYVNPMSRLETTRILEVWDYYEVLENPVQTKLRICQTRLDDIDGERARSASFFTDLILMVIGVTSILGTMLAVVSLGRSTSADPDQTIYDLGAGDLTTWIATQPVDVILLISTIVSVLMVIAFVVARKKSES</sequence>
<accession>A0ABT0T7P3</accession>
<organism evidence="2 3">
    <name type="scientific">Corynebacterium intestinale</name>
    <dbReference type="NCBI Taxonomy" id="2943492"/>
    <lineage>
        <taxon>Bacteria</taxon>
        <taxon>Bacillati</taxon>
        <taxon>Actinomycetota</taxon>
        <taxon>Actinomycetes</taxon>
        <taxon>Mycobacteriales</taxon>
        <taxon>Corynebacteriaceae</taxon>
        <taxon>Corynebacterium</taxon>
    </lineage>
</organism>
<gene>
    <name evidence="2" type="ORF">M5J06_00330</name>
</gene>
<proteinExistence type="predicted"/>
<name>A0ABT0T7P3_9CORY</name>
<keyword evidence="3" id="KW-1185">Reference proteome</keyword>
<evidence type="ECO:0000313" key="2">
    <source>
        <dbReference type="EMBL" id="MCL8492588.1"/>
    </source>
</evidence>
<dbReference type="RefSeq" id="WP_145990297.1">
    <property type="nucleotide sequence ID" value="NZ_JAMFTR010000001.1"/>
</dbReference>
<keyword evidence="1" id="KW-1133">Transmembrane helix</keyword>
<reference evidence="2 3" key="1">
    <citation type="submission" date="2022-05" db="EMBL/GenBank/DDBJ databases">
        <title>Corynebacterium sp. B5-R-101 sp. nov., isolated from human feces.</title>
        <authorList>
            <person name="Shamsuzzaman M."/>
            <person name="Dahal R.H."/>
        </authorList>
    </citation>
    <scope>NUCLEOTIDE SEQUENCE [LARGE SCALE GENOMIC DNA]</scope>
    <source>
        <strain evidence="2 3">B5-R-101</strain>
    </source>
</reference>
<comment type="caution">
    <text evidence="2">The sequence shown here is derived from an EMBL/GenBank/DDBJ whole genome shotgun (WGS) entry which is preliminary data.</text>
</comment>
<evidence type="ECO:0000256" key="1">
    <source>
        <dbReference type="SAM" id="Phobius"/>
    </source>
</evidence>
<evidence type="ECO:0000313" key="3">
    <source>
        <dbReference type="Proteomes" id="UP001203579"/>
    </source>
</evidence>
<dbReference type="EMBL" id="JAMKFF010000001">
    <property type="protein sequence ID" value="MCL8492588.1"/>
    <property type="molecule type" value="Genomic_DNA"/>
</dbReference>
<feature type="transmembrane region" description="Helical" evidence="1">
    <location>
        <begin position="360"/>
        <end position="380"/>
    </location>
</feature>
<feature type="transmembrane region" description="Helical" evidence="1">
    <location>
        <begin position="411"/>
        <end position="430"/>
    </location>
</feature>
<dbReference type="Proteomes" id="UP001203579">
    <property type="component" value="Unassembled WGS sequence"/>
</dbReference>
<keyword evidence="1" id="KW-0472">Membrane</keyword>
<keyword evidence="1" id="KW-0812">Transmembrane</keyword>
<protein>
    <submittedName>
        <fullName evidence="2">Uncharacterized protein</fullName>
    </submittedName>
</protein>